<gene>
    <name evidence="1" type="ORF">ABIE21_003285</name>
</gene>
<dbReference type="SUPFAM" id="SSF56300">
    <property type="entry name" value="Metallo-dependent phosphatases"/>
    <property type="match status" value="1"/>
</dbReference>
<dbReference type="Proteomes" id="UP001549257">
    <property type="component" value="Unassembled WGS sequence"/>
</dbReference>
<protein>
    <recommendedName>
        <fullName evidence="3">Calcineurin-like phosphoesterase domain-containing protein</fullName>
    </recommendedName>
</protein>
<evidence type="ECO:0000313" key="1">
    <source>
        <dbReference type="EMBL" id="MET4583754.1"/>
    </source>
</evidence>
<keyword evidence="2" id="KW-1185">Reference proteome</keyword>
<name>A0ABV2QRQ6_9MICO</name>
<organism evidence="1 2">
    <name type="scientific">Conyzicola nivalis</name>
    <dbReference type="NCBI Taxonomy" id="1477021"/>
    <lineage>
        <taxon>Bacteria</taxon>
        <taxon>Bacillati</taxon>
        <taxon>Actinomycetota</taxon>
        <taxon>Actinomycetes</taxon>
        <taxon>Micrococcales</taxon>
        <taxon>Microbacteriaceae</taxon>
        <taxon>Conyzicola</taxon>
    </lineage>
</organism>
<proteinExistence type="predicted"/>
<accession>A0ABV2QRQ6</accession>
<evidence type="ECO:0008006" key="3">
    <source>
        <dbReference type="Google" id="ProtNLM"/>
    </source>
</evidence>
<sequence length="115" mass="12612">MPSLDEVTAAVAGGPVDVLITHETIDGGTAKVEAVLRSNPQRWDEAALEYSRRSRRLVTALWGGVIPDLFIHGHLHTADRVELPTGQRIVSLGSDRQKKNIGVIHLGDLAWTWID</sequence>
<comment type="caution">
    <text evidence="1">The sequence shown here is derived from an EMBL/GenBank/DDBJ whole genome shotgun (WGS) entry which is preliminary data.</text>
</comment>
<evidence type="ECO:0000313" key="2">
    <source>
        <dbReference type="Proteomes" id="UP001549257"/>
    </source>
</evidence>
<reference evidence="1 2" key="1">
    <citation type="submission" date="2024-06" db="EMBL/GenBank/DDBJ databases">
        <title>Sorghum-associated microbial communities from plants grown in Nebraska, USA.</title>
        <authorList>
            <person name="Schachtman D."/>
        </authorList>
    </citation>
    <scope>NUCLEOTIDE SEQUENCE [LARGE SCALE GENOMIC DNA]</scope>
    <source>
        <strain evidence="1 2">2857</strain>
    </source>
</reference>
<dbReference type="EMBL" id="JBEPSJ010000005">
    <property type="protein sequence ID" value="MET4583754.1"/>
    <property type="molecule type" value="Genomic_DNA"/>
</dbReference>
<dbReference type="InterPro" id="IPR029052">
    <property type="entry name" value="Metallo-depent_PP-like"/>
</dbReference>